<dbReference type="AlphaFoldDB" id="A0A1G7M053"/>
<dbReference type="Proteomes" id="UP000199045">
    <property type="component" value="Unassembled WGS sequence"/>
</dbReference>
<dbReference type="STRING" id="104663.SAMN04488121_102245"/>
<evidence type="ECO:0000313" key="1">
    <source>
        <dbReference type="EMBL" id="SDF55127.1"/>
    </source>
</evidence>
<sequence length="66" mass="7564">MSGFVVFGNFHFHSNFLLFNHKKFDSSKEAELSSIPIRRTCLPKRKGEKVISPFSPIAPYDFGLNM</sequence>
<proteinExistence type="predicted"/>
<evidence type="ECO:0000313" key="2">
    <source>
        <dbReference type="Proteomes" id="UP000199045"/>
    </source>
</evidence>
<organism evidence="1 2">
    <name type="scientific">Chitinophaga filiformis</name>
    <name type="common">Myxococcus filiformis</name>
    <name type="synonym">Flexibacter filiformis</name>
    <dbReference type="NCBI Taxonomy" id="104663"/>
    <lineage>
        <taxon>Bacteria</taxon>
        <taxon>Pseudomonadati</taxon>
        <taxon>Bacteroidota</taxon>
        <taxon>Chitinophagia</taxon>
        <taxon>Chitinophagales</taxon>
        <taxon>Chitinophagaceae</taxon>
        <taxon>Chitinophaga</taxon>
    </lineage>
</organism>
<name>A0A1G7M053_CHIFI</name>
<gene>
    <name evidence="1" type="ORF">SAMN04488121_102245</name>
</gene>
<protein>
    <submittedName>
        <fullName evidence="1">Uncharacterized protein</fullName>
    </submittedName>
</protein>
<dbReference type="EMBL" id="FNBN01000002">
    <property type="protein sequence ID" value="SDF55127.1"/>
    <property type="molecule type" value="Genomic_DNA"/>
</dbReference>
<accession>A0A1G7M053</accession>
<reference evidence="1 2" key="1">
    <citation type="submission" date="2016-10" db="EMBL/GenBank/DDBJ databases">
        <authorList>
            <person name="de Groot N.N."/>
        </authorList>
    </citation>
    <scope>NUCLEOTIDE SEQUENCE [LARGE SCALE GENOMIC DNA]</scope>
    <source>
        <strain evidence="1 2">DSM 527</strain>
    </source>
</reference>